<gene>
    <name evidence="1" type="ORF">T458_21820</name>
</gene>
<keyword evidence="2" id="KW-1185">Reference proteome</keyword>
<evidence type="ECO:0000313" key="1">
    <source>
        <dbReference type="EMBL" id="EST53940.1"/>
    </source>
</evidence>
<dbReference type="Proteomes" id="UP000017973">
    <property type="component" value="Unassembled WGS sequence"/>
</dbReference>
<dbReference type="AlphaFoldDB" id="V6M7S0"/>
<name>V6M7S0_9BACL</name>
<dbReference type="PATRIC" id="fig|1408254.3.peg.4286"/>
<proteinExistence type="predicted"/>
<sequence length="65" mass="7151">MLSQMGQLFNVYVANLFYNTSGESCKECRNDAAKLVEEKGEKSGGIWDLHPGAMEKAEHAFSGQP</sequence>
<evidence type="ECO:0000313" key="2">
    <source>
        <dbReference type="Proteomes" id="UP000017973"/>
    </source>
</evidence>
<dbReference type="EMBL" id="AYJU01000017">
    <property type="protein sequence ID" value="EST53940.1"/>
    <property type="molecule type" value="Genomic_DNA"/>
</dbReference>
<protein>
    <submittedName>
        <fullName evidence="1">Uncharacterized protein</fullName>
    </submittedName>
</protein>
<dbReference type="STRING" id="1408254.T458_21820"/>
<reference evidence="1 2" key="1">
    <citation type="journal article" date="2014" name="Genome Announc.">
        <title>Draft Genome Sequence of Brevibacillus panacihumi Strain W25, a Halotolerant Hydrocarbon-Degrading Bacterium.</title>
        <authorList>
            <person name="Wang X."/>
            <person name="Jin D."/>
            <person name="Zhou L."/>
            <person name="Wu L."/>
            <person name="An W."/>
            <person name="Chen Y."/>
            <person name="Zhao L."/>
        </authorList>
    </citation>
    <scope>NUCLEOTIDE SEQUENCE [LARGE SCALE GENOMIC DNA]</scope>
    <source>
        <strain evidence="1 2">W25</strain>
    </source>
</reference>
<organism evidence="1 2">
    <name type="scientific">Brevibacillus panacihumi W25</name>
    <dbReference type="NCBI Taxonomy" id="1408254"/>
    <lineage>
        <taxon>Bacteria</taxon>
        <taxon>Bacillati</taxon>
        <taxon>Bacillota</taxon>
        <taxon>Bacilli</taxon>
        <taxon>Bacillales</taxon>
        <taxon>Paenibacillaceae</taxon>
        <taxon>Brevibacillus</taxon>
    </lineage>
</organism>
<dbReference type="HOGENOM" id="CLU_2841228_0_0_9"/>
<comment type="caution">
    <text evidence="1">The sequence shown here is derived from an EMBL/GenBank/DDBJ whole genome shotgun (WGS) entry which is preliminary data.</text>
</comment>
<accession>V6M7S0</accession>